<evidence type="ECO:0000259" key="1">
    <source>
        <dbReference type="Pfam" id="PF00144"/>
    </source>
</evidence>
<evidence type="ECO:0000313" key="3">
    <source>
        <dbReference type="Proteomes" id="UP000184287"/>
    </source>
</evidence>
<dbReference type="OrthoDB" id="2247630at2"/>
<proteinExistence type="predicted"/>
<dbReference type="InterPro" id="IPR001466">
    <property type="entry name" value="Beta-lactam-related"/>
</dbReference>
<sequence length="442" mass="49223">MNLSIINKGTIVGILLTAFHITNTYAQHTARSASKSNPGTGYEQDRLLKIDAMIQRQMDAKHIPGATALVLKDGKVIYQKAFGYADLETKRKVKNDDIFRIASQSKAITSLGVMMLWEEGKFLLDDPISKYIPAFKNPTVLLAYDATKNSYTTKPANREITVRDLLRHTSGIAYPAIFSDASMWKIYERAGIPSGVGTTEGTLKEKMELLATLPLQHQPGETFTYGLNIDLLGYLIEIWSGQALDVFMKQRIFDPLEMKDTYFHLPAEKQNRLASLYESTADHQLIKVKHLLYEGVDPEFPKLKGTYLSGGAGLSSTTQDMANFYTLYLNKGTFNGKRLISGKTIALMLQNQLGDQVKTSAMPPQPENFQFSLGGFAVETQKNDYLLPLSEGSFGWGGAFNTHGWADPKEGLIALLFTQEYLSPYFSIGEEFQVAVYQALSN</sequence>
<organism evidence="2 3">
    <name type="scientific">Pedobacter caeni</name>
    <dbReference type="NCBI Taxonomy" id="288992"/>
    <lineage>
        <taxon>Bacteria</taxon>
        <taxon>Pseudomonadati</taxon>
        <taxon>Bacteroidota</taxon>
        <taxon>Sphingobacteriia</taxon>
        <taxon>Sphingobacteriales</taxon>
        <taxon>Sphingobacteriaceae</taxon>
        <taxon>Pedobacter</taxon>
    </lineage>
</organism>
<gene>
    <name evidence="2" type="ORF">SAMN04488522_101841</name>
</gene>
<dbReference type="PANTHER" id="PTHR43283">
    <property type="entry name" value="BETA-LACTAMASE-RELATED"/>
    <property type="match status" value="1"/>
</dbReference>
<accession>A0A1M4VAI9</accession>
<dbReference type="SUPFAM" id="SSF56601">
    <property type="entry name" value="beta-lactamase/transpeptidase-like"/>
    <property type="match status" value="1"/>
</dbReference>
<dbReference type="STRING" id="288992.SAMN04488522_101841"/>
<dbReference type="EMBL" id="FQUQ01000001">
    <property type="protein sequence ID" value="SHE66005.1"/>
    <property type="molecule type" value="Genomic_DNA"/>
</dbReference>
<name>A0A1M4VAI9_9SPHI</name>
<feature type="domain" description="Beta-lactamase-related" evidence="1">
    <location>
        <begin position="50"/>
        <end position="420"/>
    </location>
</feature>
<dbReference type="InterPro" id="IPR012338">
    <property type="entry name" value="Beta-lactam/transpept-like"/>
</dbReference>
<dbReference type="AlphaFoldDB" id="A0A1M4VAI9"/>
<dbReference type="InterPro" id="IPR050789">
    <property type="entry name" value="Diverse_Enzym_Activities"/>
</dbReference>
<keyword evidence="3" id="KW-1185">Reference proteome</keyword>
<dbReference type="PANTHER" id="PTHR43283:SF3">
    <property type="entry name" value="BETA-LACTAMASE FAMILY PROTEIN (AFU_ORTHOLOGUE AFUA_5G07500)"/>
    <property type="match status" value="1"/>
</dbReference>
<dbReference type="Gene3D" id="3.40.710.10">
    <property type="entry name" value="DD-peptidase/beta-lactamase superfamily"/>
    <property type="match status" value="1"/>
</dbReference>
<dbReference type="Pfam" id="PF00144">
    <property type="entry name" value="Beta-lactamase"/>
    <property type="match status" value="1"/>
</dbReference>
<reference evidence="3" key="1">
    <citation type="submission" date="2016-11" db="EMBL/GenBank/DDBJ databases">
        <authorList>
            <person name="Varghese N."/>
            <person name="Submissions S."/>
        </authorList>
    </citation>
    <scope>NUCLEOTIDE SEQUENCE [LARGE SCALE GENOMIC DNA]</scope>
    <source>
        <strain evidence="3">DSM 16990</strain>
    </source>
</reference>
<protein>
    <submittedName>
        <fullName evidence="2">CubicO group peptidase, beta-lactamase class C family</fullName>
    </submittedName>
</protein>
<dbReference type="Proteomes" id="UP000184287">
    <property type="component" value="Unassembled WGS sequence"/>
</dbReference>
<dbReference type="RefSeq" id="WP_073227765.1">
    <property type="nucleotide sequence ID" value="NZ_FQUQ01000001.1"/>
</dbReference>
<evidence type="ECO:0000313" key="2">
    <source>
        <dbReference type="EMBL" id="SHE66005.1"/>
    </source>
</evidence>